<dbReference type="GO" id="GO:0046872">
    <property type="term" value="F:metal ion binding"/>
    <property type="evidence" value="ECO:0007669"/>
    <property type="project" value="UniProtKB-KW"/>
</dbReference>
<proteinExistence type="predicted"/>
<dbReference type="SUPFAM" id="SSF53335">
    <property type="entry name" value="S-adenosyl-L-methionine-dependent methyltransferases"/>
    <property type="match status" value="1"/>
</dbReference>
<accession>A0A9D2M5W2</accession>
<gene>
    <name evidence="5" type="ORF">H9945_00500</name>
</gene>
<dbReference type="AlphaFoldDB" id="A0A9D2M5W2"/>
<feature type="binding site" evidence="2">
    <location>
        <position position="73"/>
    </location>
    <ligand>
        <name>S-adenosyl-L-methionine</name>
        <dbReference type="ChEBI" id="CHEBI:59789"/>
    </ligand>
</feature>
<dbReference type="Gene3D" id="3.40.50.150">
    <property type="entry name" value="Vaccinia Virus protein VP39"/>
    <property type="match status" value="1"/>
</dbReference>
<dbReference type="GO" id="GO:0032259">
    <property type="term" value="P:methylation"/>
    <property type="evidence" value="ECO:0007669"/>
    <property type="project" value="UniProtKB-KW"/>
</dbReference>
<dbReference type="InterPro" id="IPR029063">
    <property type="entry name" value="SAM-dependent_MTases_sf"/>
</dbReference>
<dbReference type="CDD" id="cd02440">
    <property type="entry name" value="AdoMet_MTases"/>
    <property type="match status" value="1"/>
</dbReference>
<feature type="domain" description="Methyltransferase type 11" evidence="3">
    <location>
        <begin position="95"/>
        <end position="184"/>
    </location>
</feature>
<keyword evidence="1" id="KW-0479">Metal-binding</keyword>
<organism evidence="5 6">
    <name type="scientific">Candidatus Gemmiger avicola</name>
    <dbReference type="NCBI Taxonomy" id="2838605"/>
    <lineage>
        <taxon>Bacteria</taxon>
        <taxon>Bacillati</taxon>
        <taxon>Bacillota</taxon>
        <taxon>Clostridia</taxon>
        <taxon>Eubacteriales</taxon>
        <taxon>Gemmiger</taxon>
    </lineage>
</organism>
<dbReference type="GO" id="GO:0008757">
    <property type="term" value="F:S-adenosylmethionine-dependent methyltransferase activity"/>
    <property type="evidence" value="ECO:0007669"/>
    <property type="project" value="InterPro"/>
</dbReference>
<evidence type="ECO:0000313" key="6">
    <source>
        <dbReference type="Proteomes" id="UP000886803"/>
    </source>
</evidence>
<evidence type="ECO:0000259" key="3">
    <source>
        <dbReference type="Pfam" id="PF08241"/>
    </source>
</evidence>
<feature type="binding site" evidence="2">
    <location>
        <begin position="101"/>
        <end position="102"/>
    </location>
    <ligand>
        <name>S-adenosyl-L-methionine</name>
        <dbReference type="ChEBI" id="CHEBI:59789"/>
    </ligand>
</feature>
<evidence type="ECO:0000259" key="4">
    <source>
        <dbReference type="Pfam" id="PF21302"/>
    </source>
</evidence>
<dbReference type="InterPro" id="IPR013216">
    <property type="entry name" value="Methyltransf_11"/>
</dbReference>
<comment type="caution">
    <text evidence="5">The sequence shown here is derived from an EMBL/GenBank/DDBJ whole genome shotgun (WGS) entry which is preliminary data.</text>
</comment>
<evidence type="ECO:0000256" key="2">
    <source>
        <dbReference type="PIRSR" id="PIRSR018249-2"/>
    </source>
</evidence>
<evidence type="ECO:0000256" key="1">
    <source>
        <dbReference type="PIRSR" id="PIRSR018249-1"/>
    </source>
</evidence>
<sequence length="281" mass="30444">MNPLCAAGLRCPVCRGALTLNGRTLRCAQGHCFDLAKEGYAHLLPIQKRHAADPGDAKEMVAARRAFLQAGHYDLFRSALAELCLEYGPPAPRIVDAGCGEGSYDETVLAAFAAAGREARLIGFDLSKPAVRLAAKLVPEAFFAVGGSFCAPVADGWADLLLNVFSPWAGAEFARMLRPGGVLLYAVPTPRHLFGLKALVYAHPYENAEQETDYPGFTRLGARTVEGRLRLGGDAARQLFAMTHYAFRTPADGLARLAACDCLETEIGFRFLAYRRDRPRA</sequence>
<feature type="binding site" evidence="1">
    <location>
        <position position="27"/>
    </location>
    <ligand>
        <name>Zn(2+)</name>
        <dbReference type="ChEBI" id="CHEBI:29105"/>
    </ligand>
</feature>
<dbReference type="PIRSF" id="PIRSF018249">
    <property type="entry name" value="MyrA_prd"/>
    <property type="match status" value="1"/>
</dbReference>
<feature type="binding site" evidence="1">
    <location>
        <position position="31"/>
    </location>
    <ligand>
        <name>Zn(2+)</name>
        <dbReference type="ChEBI" id="CHEBI:29105"/>
    </ligand>
</feature>
<keyword evidence="5" id="KW-0489">Methyltransferase</keyword>
<keyword evidence="2" id="KW-0949">S-adenosyl-L-methionine</keyword>
<dbReference type="InterPro" id="IPR016718">
    <property type="entry name" value="rRNA_m1G-MeTrfase_A_prd"/>
</dbReference>
<dbReference type="Pfam" id="PF21302">
    <property type="entry name" value="Zn_ribbon_RlmA"/>
    <property type="match status" value="1"/>
</dbReference>
<dbReference type="EMBL" id="DWYG01000006">
    <property type="protein sequence ID" value="HJB40958.1"/>
    <property type="molecule type" value="Genomic_DNA"/>
</dbReference>
<dbReference type="Proteomes" id="UP000886803">
    <property type="component" value="Unassembled WGS sequence"/>
</dbReference>
<protein>
    <submittedName>
        <fullName evidence="5">Methyltransferase</fullName>
    </submittedName>
</protein>
<keyword evidence="1" id="KW-0862">Zinc</keyword>
<feature type="binding site" evidence="2">
    <location>
        <position position="192"/>
    </location>
    <ligand>
        <name>S-adenosyl-L-methionine</name>
        <dbReference type="ChEBI" id="CHEBI:59789"/>
    </ligand>
</feature>
<keyword evidence="5" id="KW-0808">Transferase</keyword>
<feature type="domain" description="23S rRNA (guanine(745)-N(1))-methyltransferase N-terminal" evidence="4">
    <location>
        <begin position="10"/>
        <end position="50"/>
    </location>
</feature>
<dbReference type="InterPro" id="IPR048647">
    <property type="entry name" value="RlmA_N"/>
</dbReference>
<name>A0A9D2M5W2_9FIRM</name>
<dbReference type="Pfam" id="PF08241">
    <property type="entry name" value="Methyltransf_11"/>
    <property type="match status" value="1"/>
</dbReference>
<feature type="binding site" evidence="1">
    <location>
        <position position="14"/>
    </location>
    <ligand>
        <name>Zn(2+)</name>
        <dbReference type="ChEBI" id="CHEBI:29105"/>
    </ligand>
</feature>
<evidence type="ECO:0000313" key="5">
    <source>
        <dbReference type="EMBL" id="HJB40958.1"/>
    </source>
</evidence>
<reference evidence="5" key="1">
    <citation type="journal article" date="2021" name="PeerJ">
        <title>Extensive microbial diversity within the chicken gut microbiome revealed by metagenomics and culture.</title>
        <authorList>
            <person name="Gilroy R."/>
            <person name="Ravi A."/>
            <person name="Getino M."/>
            <person name="Pursley I."/>
            <person name="Horton D.L."/>
            <person name="Alikhan N.F."/>
            <person name="Baker D."/>
            <person name="Gharbi K."/>
            <person name="Hall N."/>
            <person name="Watson M."/>
            <person name="Adriaenssens E.M."/>
            <person name="Foster-Nyarko E."/>
            <person name="Jarju S."/>
            <person name="Secka A."/>
            <person name="Antonio M."/>
            <person name="Oren A."/>
            <person name="Chaudhuri R.R."/>
            <person name="La Ragione R."/>
            <person name="Hildebrand F."/>
            <person name="Pallen M.J."/>
        </authorList>
    </citation>
    <scope>NUCLEOTIDE SEQUENCE</scope>
    <source>
        <strain evidence="5">ChiBcec8-13705</strain>
    </source>
</reference>
<feature type="binding site" evidence="1">
    <location>
        <position position="11"/>
    </location>
    <ligand>
        <name>Zn(2+)</name>
        <dbReference type="ChEBI" id="CHEBI:29105"/>
    </ligand>
</feature>
<reference evidence="5" key="2">
    <citation type="submission" date="2021-04" db="EMBL/GenBank/DDBJ databases">
        <authorList>
            <person name="Gilroy R."/>
        </authorList>
    </citation>
    <scope>NUCLEOTIDE SEQUENCE</scope>
    <source>
        <strain evidence="5">ChiBcec8-13705</strain>
    </source>
</reference>